<keyword evidence="3" id="KW-1185">Reference proteome</keyword>
<sequence>MIREMDYTITTEGPDKGKVFVISRMPAFQAEKWGRSFLHGATAGTPLEARAVYAGAIAEVARSAVGLNVLRSMDPVFSDPLEKELRDCIKIKPDPERPSITRFIIDGDFEDISTFIELQQKAFEFNTGFFQAVSRSLPPLASDQPHQEPETSSTTPTSAPSLEP</sequence>
<proteinExistence type="predicted"/>
<gene>
    <name evidence="2" type="ORF">ASN_784</name>
</gene>
<dbReference type="Proteomes" id="UP000056109">
    <property type="component" value="Chromosome I"/>
</dbReference>
<dbReference type="PATRIC" id="fig|446692.3.peg.757"/>
<organism evidence="2 3">
    <name type="scientific">Acetobacter senegalensis</name>
    <dbReference type="NCBI Taxonomy" id="446692"/>
    <lineage>
        <taxon>Bacteria</taxon>
        <taxon>Pseudomonadati</taxon>
        <taxon>Pseudomonadota</taxon>
        <taxon>Alphaproteobacteria</taxon>
        <taxon>Acetobacterales</taxon>
        <taxon>Acetobacteraceae</taxon>
        <taxon>Acetobacter</taxon>
    </lineage>
</organism>
<accession>A0A0U5ER35</accession>
<protein>
    <submittedName>
        <fullName evidence="2">Uncharacterized protein</fullName>
    </submittedName>
</protein>
<dbReference type="AlphaFoldDB" id="A0A0U5ER35"/>
<dbReference type="GeneID" id="34781932"/>
<dbReference type="EMBL" id="LN606600">
    <property type="protein sequence ID" value="CEF40188.1"/>
    <property type="molecule type" value="Genomic_DNA"/>
</dbReference>
<evidence type="ECO:0000313" key="2">
    <source>
        <dbReference type="EMBL" id="CEF40188.1"/>
    </source>
</evidence>
<evidence type="ECO:0000256" key="1">
    <source>
        <dbReference type="SAM" id="MobiDB-lite"/>
    </source>
</evidence>
<evidence type="ECO:0000313" key="3">
    <source>
        <dbReference type="Proteomes" id="UP000056109"/>
    </source>
</evidence>
<name>A0A0U5ER35_9PROT</name>
<dbReference type="KEGG" id="asz:ASN_784"/>
<feature type="compositionally biased region" description="Low complexity" evidence="1">
    <location>
        <begin position="150"/>
        <end position="164"/>
    </location>
</feature>
<feature type="region of interest" description="Disordered" evidence="1">
    <location>
        <begin position="136"/>
        <end position="164"/>
    </location>
</feature>
<reference evidence="3" key="1">
    <citation type="submission" date="2014-09" db="EMBL/GenBank/DDBJ databases">
        <authorList>
            <person name="Illeghems K.G."/>
        </authorList>
    </citation>
    <scope>NUCLEOTIDE SEQUENCE [LARGE SCALE GENOMIC DNA]</scope>
    <source>
        <strain evidence="3">108B</strain>
    </source>
</reference>
<dbReference type="RefSeq" id="WP_157765093.1">
    <property type="nucleotide sequence ID" value="NZ_LN606600.1"/>
</dbReference>